<dbReference type="Gene3D" id="3.40.50.1860">
    <property type="match status" value="2"/>
</dbReference>
<feature type="binding site" evidence="7">
    <location>
        <begin position="75"/>
        <end position="76"/>
    </location>
    <ligand>
        <name>substrate</name>
    </ligand>
</feature>
<dbReference type="GO" id="GO:0009252">
    <property type="term" value="P:peptidoglycan biosynthetic process"/>
    <property type="evidence" value="ECO:0007669"/>
    <property type="project" value="UniProtKB-UniRule"/>
</dbReference>
<dbReference type="PROSITE" id="PS00924">
    <property type="entry name" value="ASP_GLU_RACEMASE_2"/>
    <property type="match status" value="1"/>
</dbReference>
<sequence>MGTFKRIGVFDSGLGGLTVLRELRNKLPHLDYIYLGDTARVPYGTRSVKIIGRYAEDCIRFLKSFDVSRIVIACNTVSAVALEHVKDLAKLPVYATIDVTAREALKTSVSKQIGVIGTKATIKSGAYERALRDLDPNCRVYSKACPLFVPLVEEGLFEGALVERTIEHYLGELKHEQIDALILGCTHYPLLEKSLDKFFGFKLKLISSARCIASELYSEYQEENERNQSQATGSLSIFLTDDSPDFKLFATNILGKLEGVTCNIISLEE</sequence>
<protein>
    <recommendedName>
        <fullName evidence="2 7">Glutamate racemase</fullName>
        <ecNumber evidence="2 7">5.1.1.3</ecNumber>
    </recommendedName>
</protein>
<comment type="function">
    <text evidence="7">Provides the (R)-glutamate required for cell wall biosynthesis.</text>
</comment>
<dbReference type="EC" id="5.1.1.3" evidence="2 7"/>
<keyword evidence="3 7" id="KW-0133">Cell shape</keyword>
<dbReference type="NCBIfam" id="TIGR00067">
    <property type="entry name" value="glut_race"/>
    <property type="match status" value="1"/>
</dbReference>
<comment type="pathway">
    <text evidence="7">Cell wall biogenesis; peptidoglycan biosynthesis.</text>
</comment>
<organism evidence="8 9">
    <name type="scientific">SAR324 cluster bacterium</name>
    <dbReference type="NCBI Taxonomy" id="2024889"/>
    <lineage>
        <taxon>Bacteria</taxon>
        <taxon>Deltaproteobacteria</taxon>
        <taxon>SAR324 cluster</taxon>
    </lineage>
</organism>
<evidence type="ECO:0000256" key="1">
    <source>
        <dbReference type="ARBA" id="ARBA00001602"/>
    </source>
</evidence>
<evidence type="ECO:0000256" key="5">
    <source>
        <dbReference type="ARBA" id="ARBA00023235"/>
    </source>
</evidence>
<feature type="active site" description="Proton donor/acceptor" evidence="7">
    <location>
        <position position="74"/>
    </location>
</feature>
<feature type="binding site" evidence="7">
    <location>
        <begin position="43"/>
        <end position="44"/>
    </location>
    <ligand>
        <name>substrate</name>
    </ligand>
</feature>
<dbReference type="EMBL" id="JAAZON010000170">
    <property type="protein sequence ID" value="NMC62331.1"/>
    <property type="molecule type" value="Genomic_DNA"/>
</dbReference>
<keyword evidence="5 7" id="KW-0413">Isomerase</keyword>
<name>A0A7X9FQA8_9DELT</name>
<dbReference type="SUPFAM" id="SSF53681">
    <property type="entry name" value="Aspartate/glutamate racemase"/>
    <property type="match status" value="2"/>
</dbReference>
<dbReference type="InterPro" id="IPR004391">
    <property type="entry name" value="Glu_race"/>
</dbReference>
<accession>A0A7X9FQA8</accession>
<proteinExistence type="inferred from homology"/>
<evidence type="ECO:0000256" key="4">
    <source>
        <dbReference type="ARBA" id="ARBA00022984"/>
    </source>
</evidence>
<evidence type="ECO:0000256" key="2">
    <source>
        <dbReference type="ARBA" id="ARBA00013090"/>
    </source>
</evidence>
<feature type="binding site" evidence="7">
    <location>
        <begin position="186"/>
        <end position="187"/>
    </location>
    <ligand>
        <name>substrate</name>
    </ligand>
</feature>
<evidence type="ECO:0000313" key="9">
    <source>
        <dbReference type="Proteomes" id="UP000524246"/>
    </source>
</evidence>
<feature type="active site" description="Proton donor/acceptor" evidence="7">
    <location>
        <position position="185"/>
    </location>
</feature>
<dbReference type="FunFam" id="3.40.50.1860:FF:000001">
    <property type="entry name" value="Glutamate racemase"/>
    <property type="match status" value="1"/>
</dbReference>
<dbReference type="GO" id="GO:0008360">
    <property type="term" value="P:regulation of cell shape"/>
    <property type="evidence" value="ECO:0007669"/>
    <property type="project" value="UniProtKB-KW"/>
</dbReference>
<evidence type="ECO:0000256" key="7">
    <source>
        <dbReference type="HAMAP-Rule" id="MF_00258"/>
    </source>
</evidence>
<keyword evidence="4 7" id="KW-0573">Peptidoglycan synthesis</keyword>
<dbReference type="PANTHER" id="PTHR21198">
    <property type="entry name" value="GLUTAMATE RACEMASE"/>
    <property type="match status" value="1"/>
</dbReference>
<reference evidence="8 9" key="1">
    <citation type="journal article" date="2020" name="Biotechnol. Biofuels">
        <title>New insights from the biogas microbiome by comprehensive genome-resolved metagenomics of nearly 1600 species originating from multiple anaerobic digesters.</title>
        <authorList>
            <person name="Campanaro S."/>
            <person name="Treu L."/>
            <person name="Rodriguez-R L.M."/>
            <person name="Kovalovszki A."/>
            <person name="Ziels R.M."/>
            <person name="Maus I."/>
            <person name="Zhu X."/>
            <person name="Kougias P.G."/>
            <person name="Basile A."/>
            <person name="Luo G."/>
            <person name="Schluter A."/>
            <person name="Konstantinidis K.T."/>
            <person name="Angelidaki I."/>
        </authorList>
    </citation>
    <scope>NUCLEOTIDE SEQUENCE [LARGE SCALE GENOMIC DNA]</scope>
    <source>
        <strain evidence="8">AS27yjCOA_65</strain>
    </source>
</reference>
<dbReference type="GO" id="GO:0071555">
    <property type="term" value="P:cell wall organization"/>
    <property type="evidence" value="ECO:0007669"/>
    <property type="project" value="UniProtKB-KW"/>
</dbReference>
<gene>
    <name evidence="7" type="primary">murI</name>
    <name evidence="8" type="ORF">GYA55_04115</name>
</gene>
<dbReference type="PANTHER" id="PTHR21198:SF2">
    <property type="entry name" value="GLUTAMATE RACEMASE"/>
    <property type="match status" value="1"/>
</dbReference>
<dbReference type="Pfam" id="PF01177">
    <property type="entry name" value="Asp_Glu_race"/>
    <property type="match status" value="1"/>
</dbReference>
<evidence type="ECO:0000256" key="3">
    <source>
        <dbReference type="ARBA" id="ARBA00022960"/>
    </source>
</evidence>
<dbReference type="UniPathway" id="UPA00219"/>
<dbReference type="InterPro" id="IPR015942">
    <property type="entry name" value="Asp/Glu/hydantoin_racemase"/>
</dbReference>
<dbReference type="InterPro" id="IPR001920">
    <property type="entry name" value="Asp/Glu_race"/>
</dbReference>
<evidence type="ECO:0000313" key="8">
    <source>
        <dbReference type="EMBL" id="NMC62331.1"/>
    </source>
</evidence>
<feature type="binding site" evidence="7">
    <location>
        <begin position="11"/>
        <end position="12"/>
    </location>
    <ligand>
        <name>substrate</name>
    </ligand>
</feature>
<dbReference type="Proteomes" id="UP000524246">
    <property type="component" value="Unassembled WGS sequence"/>
</dbReference>
<dbReference type="GO" id="GO:0008881">
    <property type="term" value="F:glutamate racemase activity"/>
    <property type="evidence" value="ECO:0007669"/>
    <property type="project" value="UniProtKB-UniRule"/>
</dbReference>
<dbReference type="InterPro" id="IPR033134">
    <property type="entry name" value="Asp/Glu_racemase_AS_2"/>
</dbReference>
<keyword evidence="6 7" id="KW-0961">Cell wall biogenesis/degradation</keyword>
<comment type="catalytic activity">
    <reaction evidence="1 7">
        <text>L-glutamate = D-glutamate</text>
        <dbReference type="Rhea" id="RHEA:12813"/>
        <dbReference type="ChEBI" id="CHEBI:29985"/>
        <dbReference type="ChEBI" id="CHEBI:29986"/>
        <dbReference type="EC" id="5.1.1.3"/>
    </reaction>
</comment>
<evidence type="ECO:0000256" key="6">
    <source>
        <dbReference type="ARBA" id="ARBA00023316"/>
    </source>
</evidence>
<dbReference type="AlphaFoldDB" id="A0A7X9FQA8"/>
<comment type="caution">
    <text evidence="8">The sequence shown here is derived from an EMBL/GenBank/DDBJ whole genome shotgun (WGS) entry which is preliminary data.</text>
</comment>
<dbReference type="HAMAP" id="MF_00258">
    <property type="entry name" value="Glu_racemase"/>
    <property type="match status" value="1"/>
</dbReference>
<comment type="similarity">
    <text evidence="7">Belongs to the aspartate/glutamate racemases family.</text>
</comment>